<dbReference type="AlphaFoldDB" id="E1R3K8"/>
<dbReference type="Gene3D" id="1.10.260.40">
    <property type="entry name" value="lambda repressor-like DNA-binding domains"/>
    <property type="match status" value="1"/>
</dbReference>
<dbReference type="GO" id="GO:0003677">
    <property type="term" value="F:DNA binding"/>
    <property type="evidence" value="ECO:0007669"/>
    <property type="project" value="UniProtKB-KW"/>
</dbReference>
<dbReference type="KEGG" id="ssm:Spirs_2526"/>
<evidence type="ECO:0000259" key="1">
    <source>
        <dbReference type="Pfam" id="PF07022"/>
    </source>
</evidence>
<keyword evidence="3" id="KW-1185">Reference proteome</keyword>
<dbReference type="HOGENOM" id="CLU_066192_25_1_12"/>
<evidence type="ECO:0000313" key="2">
    <source>
        <dbReference type="EMBL" id="ADK81639.1"/>
    </source>
</evidence>
<sequence length="128" mass="15082">MRHLTTFLDDNRCMEFWDIVKKEIKRQNTTQEWVSNHSNISFETFRGWIARKRLPRVDDGVKIAQSLDTTVEYLVTGKNPDNWQPPRRYADIVAALEVLDDKDIETVKTLAVSLAERTNIEYRKKRDA</sequence>
<proteinExistence type="predicted"/>
<evidence type="ECO:0000313" key="3">
    <source>
        <dbReference type="Proteomes" id="UP000002318"/>
    </source>
</evidence>
<feature type="domain" description="Bacteriophage CI repressor N-terminal" evidence="1">
    <location>
        <begin position="20"/>
        <end position="79"/>
    </location>
</feature>
<dbReference type="STRING" id="573413.Spirs_2526"/>
<gene>
    <name evidence="2" type="ordered locus">Spirs_2526</name>
</gene>
<dbReference type="Proteomes" id="UP000002318">
    <property type="component" value="Chromosome"/>
</dbReference>
<dbReference type="InterPro" id="IPR010744">
    <property type="entry name" value="Phage_CI_N"/>
</dbReference>
<dbReference type="Pfam" id="PF07022">
    <property type="entry name" value="Phage_CI_repr"/>
    <property type="match status" value="1"/>
</dbReference>
<dbReference type="InterPro" id="IPR010982">
    <property type="entry name" value="Lambda_DNA-bd_dom_sf"/>
</dbReference>
<accession>E1R3K8</accession>
<dbReference type="SUPFAM" id="SSF47413">
    <property type="entry name" value="lambda repressor-like DNA-binding domains"/>
    <property type="match status" value="1"/>
</dbReference>
<dbReference type="OrthoDB" id="362193at2"/>
<reference evidence="2 3" key="1">
    <citation type="journal article" date="2010" name="Stand. Genomic Sci.">
        <title>Complete genome sequence of Spirochaeta smaragdinae type strain (SEBR 4228).</title>
        <authorList>
            <person name="Mavromatis K."/>
            <person name="Yasawong M."/>
            <person name="Chertkov O."/>
            <person name="Lapidus A."/>
            <person name="Lucas S."/>
            <person name="Nolan M."/>
            <person name="Del Rio T.G."/>
            <person name="Tice H."/>
            <person name="Cheng J.F."/>
            <person name="Pitluck S."/>
            <person name="Liolios K."/>
            <person name="Ivanova N."/>
            <person name="Tapia R."/>
            <person name="Han C."/>
            <person name="Bruce D."/>
            <person name="Goodwin L."/>
            <person name="Pati A."/>
            <person name="Chen A."/>
            <person name="Palaniappan K."/>
            <person name="Land M."/>
            <person name="Hauser L."/>
            <person name="Chang Y.J."/>
            <person name="Jeffries C.D."/>
            <person name="Detter J.C."/>
            <person name="Rohde M."/>
            <person name="Brambilla E."/>
            <person name="Spring S."/>
            <person name="Goker M."/>
            <person name="Sikorski J."/>
            <person name="Woyke T."/>
            <person name="Bristow J."/>
            <person name="Eisen J.A."/>
            <person name="Markowitz V."/>
            <person name="Hugenholtz P."/>
            <person name="Klenk H.P."/>
            <person name="Kyrpides N.C."/>
        </authorList>
    </citation>
    <scope>NUCLEOTIDE SEQUENCE [LARGE SCALE GENOMIC DNA]</scope>
    <source>
        <strain evidence="3">DSM 11293 / JCM 15392 / SEBR 4228</strain>
    </source>
</reference>
<dbReference type="GO" id="GO:0045892">
    <property type="term" value="P:negative regulation of DNA-templated transcription"/>
    <property type="evidence" value="ECO:0007669"/>
    <property type="project" value="InterPro"/>
</dbReference>
<dbReference type="EMBL" id="CP002116">
    <property type="protein sequence ID" value="ADK81639.1"/>
    <property type="molecule type" value="Genomic_DNA"/>
</dbReference>
<keyword evidence="2" id="KW-0238">DNA-binding</keyword>
<protein>
    <submittedName>
        <fullName evidence="2">DNA-binding protein</fullName>
    </submittedName>
</protein>
<dbReference type="eggNOG" id="COG1476">
    <property type="taxonomic scope" value="Bacteria"/>
</dbReference>
<organism evidence="2 3">
    <name type="scientific">Sediminispirochaeta smaragdinae (strain DSM 11293 / JCM 15392 / SEBR 4228)</name>
    <name type="common">Spirochaeta smaragdinae</name>
    <dbReference type="NCBI Taxonomy" id="573413"/>
    <lineage>
        <taxon>Bacteria</taxon>
        <taxon>Pseudomonadati</taxon>
        <taxon>Spirochaetota</taxon>
        <taxon>Spirochaetia</taxon>
        <taxon>Spirochaetales</taxon>
        <taxon>Spirochaetaceae</taxon>
        <taxon>Sediminispirochaeta</taxon>
    </lineage>
</organism>
<name>E1R3K8_SEDSS</name>